<reference evidence="1" key="1">
    <citation type="submission" date="2021-03" db="EMBL/GenBank/DDBJ databases">
        <title>Evolutionary innovations through gain and loss of genes in the ectomycorrhizal Boletales.</title>
        <authorList>
            <person name="Wu G."/>
            <person name="Miyauchi S."/>
            <person name="Morin E."/>
            <person name="Yang Z.-L."/>
            <person name="Xu J."/>
            <person name="Martin F.M."/>
        </authorList>
    </citation>
    <scope>NUCLEOTIDE SEQUENCE</scope>
    <source>
        <strain evidence="1">BR01</strain>
    </source>
</reference>
<evidence type="ECO:0000313" key="2">
    <source>
        <dbReference type="Proteomes" id="UP000683000"/>
    </source>
</evidence>
<dbReference type="Proteomes" id="UP000683000">
    <property type="component" value="Unassembled WGS sequence"/>
</dbReference>
<dbReference type="AlphaFoldDB" id="A0A8I2YVB7"/>
<name>A0A8I2YVB7_9AGAM</name>
<dbReference type="OrthoDB" id="14527at2759"/>
<evidence type="ECO:0000313" key="1">
    <source>
        <dbReference type="EMBL" id="KAG6380139.1"/>
    </source>
</evidence>
<dbReference type="EMBL" id="JAGFBS010000003">
    <property type="protein sequence ID" value="KAG6380139.1"/>
    <property type="molecule type" value="Genomic_DNA"/>
</dbReference>
<protein>
    <submittedName>
        <fullName evidence="1">Uncharacterized protein</fullName>
    </submittedName>
</protein>
<keyword evidence="2" id="KW-1185">Reference proteome</keyword>
<accession>A0A8I2YVB7</accession>
<gene>
    <name evidence="1" type="ORF">JVT61DRAFT_8226</name>
</gene>
<dbReference type="PANTHER" id="PTHR13379">
    <property type="entry name" value="UNCHARACTERIZED DUF1308"/>
    <property type="match status" value="1"/>
</dbReference>
<comment type="caution">
    <text evidence="1">The sequence shown here is derived from an EMBL/GenBank/DDBJ whole genome shotgun (WGS) entry which is preliminary data.</text>
</comment>
<sequence>MSRLQLVSDAIQSFAIRAVPVLDTAPSDNKEHLPGLRFLRDEVRHDCEHNANAPYLTAVWDELVHARHPVAIYRMFSPEKASRAVKVDVVAEHGARWVRVNTIKNARLMMEFREIESYLTSDEDEDEERPRLAQTEFDNSVTIRLTRLDPLQGVTPDPRIGKTIQCLRDMGIDVQLGERSYHPAPIPKTRKLLQPTTNINLDLSALIALISDISHSPLPITQEEAHARFEPPQSYLDWKKDRVKSLARQNQLYNMDGEGDEVTWENSGQQSRALAAQAIQEMNKGTLQEIHERISTHPLTGVTFWTTSEARHRCLQIVSKIGGEKERQRADALLGSTLCTRASPAYPPANIVTKIGGMEEKAAADAYWEHSRYPVGFLPLVPVHVYPLVLPAVVLPAIEDEDSRTAFFDALARTCTGILSREGNPVSQVSAPSDTLALTTPEEILAPAAQTSLPKLTVHTVTSMLAGASRGYTTLTTNRSSVKAMLKAMRSVWGGEYEPEMGAALWMLDPRSLSEGMRSD</sequence>
<organism evidence="1 2">
    <name type="scientific">Boletus reticuloceps</name>
    <dbReference type="NCBI Taxonomy" id="495285"/>
    <lineage>
        <taxon>Eukaryota</taxon>
        <taxon>Fungi</taxon>
        <taxon>Dikarya</taxon>
        <taxon>Basidiomycota</taxon>
        <taxon>Agaricomycotina</taxon>
        <taxon>Agaricomycetes</taxon>
        <taxon>Agaricomycetidae</taxon>
        <taxon>Boletales</taxon>
        <taxon>Boletineae</taxon>
        <taxon>Boletaceae</taxon>
        <taxon>Boletoideae</taxon>
        <taxon>Boletus</taxon>
    </lineage>
</organism>
<dbReference type="PANTHER" id="PTHR13379:SF0">
    <property type="entry name" value="UPF0415 PROTEIN C7ORF25"/>
    <property type="match status" value="1"/>
</dbReference>
<proteinExistence type="predicted"/>